<feature type="domain" description="SnoaL-like" evidence="1">
    <location>
        <begin position="14"/>
        <end position="139"/>
    </location>
</feature>
<gene>
    <name evidence="2" type="ORF">E1293_19165</name>
</gene>
<evidence type="ECO:0000313" key="3">
    <source>
        <dbReference type="Proteomes" id="UP000295578"/>
    </source>
</evidence>
<dbReference type="OrthoDB" id="2599042at2"/>
<keyword evidence="3" id="KW-1185">Reference proteome</keyword>
<sequence>MPESTEATAPPLSENRIEIVETCTRMVVHADRREWTLLCGLFADKVLLDYTSLNGGEPVRLTPQEIVDAWAATLGGFDATQHLIANHLVHIKGVRAVCTASFQATHRLATPHGAPLWTLGGDYRWDLTRTGGRWLIASVTMTATWGDGNKELPVLAAG</sequence>
<organism evidence="2 3">
    <name type="scientific">Actinomadura darangshiensis</name>
    <dbReference type="NCBI Taxonomy" id="705336"/>
    <lineage>
        <taxon>Bacteria</taxon>
        <taxon>Bacillati</taxon>
        <taxon>Actinomycetota</taxon>
        <taxon>Actinomycetes</taxon>
        <taxon>Streptosporangiales</taxon>
        <taxon>Thermomonosporaceae</taxon>
        <taxon>Actinomadura</taxon>
    </lineage>
</organism>
<evidence type="ECO:0000313" key="2">
    <source>
        <dbReference type="EMBL" id="TDD81156.1"/>
    </source>
</evidence>
<evidence type="ECO:0000259" key="1">
    <source>
        <dbReference type="Pfam" id="PF13577"/>
    </source>
</evidence>
<dbReference type="AlphaFoldDB" id="A0A4R5B9D1"/>
<dbReference type="Proteomes" id="UP000295578">
    <property type="component" value="Unassembled WGS sequence"/>
</dbReference>
<dbReference type="SUPFAM" id="SSF54427">
    <property type="entry name" value="NTF2-like"/>
    <property type="match status" value="1"/>
</dbReference>
<dbReference type="InterPro" id="IPR037401">
    <property type="entry name" value="SnoaL-like"/>
</dbReference>
<name>A0A4R5B9D1_9ACTN</name>
<dbReference type="InterPro" id="IPR032710">
    <property type="entry name" value="NTF2-like_dom_sf"/>
</dbReference>
<proteinExistence type="predicted"/>
<comment type="caution">
    <text evidence="2">The sequence shown here is derived from an EMBL/GenBank/DDBJ whole genome shotgun (WGS) entry which is preliminary data.</text>
</comment>
<accession>A0A4R5B9D1</accession>
<reference evidence="2 3" key="1">
    <citation type="submission" date="2019-03" db="EMBL/GenBank/DDBJ databases">
        <title>Draft genome sequences of novel Actinobacteria.</title>
        <authorList>
            <person name="Sahin N."/>
            <person name="Ay H."/>
            <person name="Saygin H."/>
        </authorList>
    </citation>
    <scope>NUCLEOTIDE SEQUENCE [LARGE SCALE GENOMIC DNA]</scope>
    <source>
        <strain evidence="2 3">DSM 45941</strain>
    </source>
</reference>
<dbReference type="Pfam" id="PF13577">
    <property type="entry name" value="SnoaL_4"/>
    <property type="match status" value="1"/>
</dbReference>
<dbReference type="Gene3D" id="3.10.450.50">
    <property type="match status" value="1"/>
</dbReference>
<dbReference type="EMBL" id="SMKY01000081">
    <property type="protein sequence ID" value="TDD81156.1"/>
    <property type="molecule type" value="Genomic_DNA"/>
</dbReference>
<dbReference type="RefSeq" id="WP_132198794.1">
    <property type="nucleotide sequence ID" value="NZ_SMKY01000081.1"/>
</dbReference>
<protein>
    <submittedName>
        <fullName evidence="2">Nuclear transport factor 2 family protein</fullName>
    </submittedName>
</protein>